<name>A0A2G1UJD8_9GAMM</name>
<evidence type="ECO:0000313" key="12">
    <source>
        <dbReference type="Proteomes" id="UP000231409"/>
    </source>
</evidence>
<feature type="domain" description="Tripartite ATP-independent periplasmic transporters DctQ component" evidence="10">
    <location>
        <begin position="30"/>
        <end position="159"/>
    </location>
</feature>
<keyword evidence="3" id="KW-1003">Cell membrane</keyword>
<organism evidence="11 12">
    <name type="scientific">Marinobacter profundi</name>
    <dbReference type="NCBI Taxonomy" id="2666256"/>
    <lineage>
        <taxon>Bacteria</taxon>
        <taxon>Pseudomonadati</taxon>
        <taxon>Pseudomonadota</taxon>
        <taxon>Gammaproteobacteria</taxon>
        <taxon>Pseudomonadales</taxon>
        <taxon>Marinobacteraceae</taxon>
        <taxon>Marinobacter</taxon>
    </lineage>
</organism>
<dbReference type="GO" id="GO:0015740">
    <property type="term" value="P:C4-dicarboxylate transport"/>
    <property type="evidence" value="ECO:0007669"/>
    <property type="project" value="TreeGrafter"/>
</dbReference>
<keyword evidence="2 9" id="KW-0813">Transport</keyword>
<dbReference type="InterPro" id="IPR007387">
    <property type="entry name" value="TRAP_DctQ"/>
</dbReference>
<dbReference type="Pfam" id="PF04290">
    <property type="entry name" value="DctQ"/>
    <property type="match status" value="1"/>
</dbReference>
<comment type="caution">
    <text evidence="9">Lacks conserved residue(s) required for the propagation of feature annotation.</text>
</comment>
<keyword evidence="7 9" id="KW-0472">Membrane</keyword>
<evidence type="ECO:0000259" key="10">
    <source>
        <dbReference type="Pfam" id="PF04290"/>
    </source>
</evidence>
<dbReference type="Proteomes" id="UP000231409">
    <property type="component" value="Unassembled WGS sequence"/>
</dbReference>
<evidence type="ECO:0000256" key="9">
    <source>
        <dbReference type="RuleBase" id="RU369079"/>
    </source>
</evidence>
<dbReference type="PANTHER" id="PTHR35011">
    <property type="entry name" value="2,3-DIKETO-L-GULONATE TRAP TRANSPORTER SMALL PERMEASE PROTEIN YIAM"/>
    <property type="match status" value="1"/>
</dbReference>
<feature type="transmembrane region" description="Helical" evidence="9">
    <location>
        <begin position="20"/>
        <end position="40"/>
    </location>
</feature>
<keyword evidence="4 9" id="KW-0997">Cell inner membrane</keyword>
<evidence type="ECO:0000256" key="3">
    <source>
        <dbReference type="ARBA" id="ARBA00022475"/>
    </source>
</evidence>
<dbReference type="GO" id="GO:0022857">
    <property type="term" value="F:transmembrane transporter activity"/>
    <property type="evidence" value="ECO:0007669"/>
    <property type="project" value="UniProtKB-UniRule"/>
</dbReference>
<dbReference type="PANTHER" id="PTHR35011:SF10">
    <property type="entry name" value="TRAP TRANSPORTER SMALL PERMEASE PROTEIN"/>
    <property type="match status" value="1"/>
</dbReference>
<comment type="caution">
    <text evidence="11">The sequence shown here is derived from an EMBL/GenBank/DDBJ whole genome shotgun (WGS) entry which is preliminary data.</text>
</comment>
<reference evidence="11 12" key="1">
    <citation type="submission" date="2017-09" db="EMBL/GenBank/DDBJ databases">
        <title>The draft genome sequences of Marinobacter sp. PWS21.</title>
        <authorList>
            <person name="Cao J."/>
        </authorList>
    </citation>
    <scope>NUCLEOTIDE SEQUENCE [LARGE SCALE GENOMIC DNA]</scope>
    <source>
        <strain evidence="11 12">PWS21</strain>
    </source>
</reference>
<keyword evidence="12" id="KW-1185">Reference proteome</keyword>
<evidence type="ECO:0000256" key="1">
    <source>
        <dbReference type="ARBA" id="ARBA00004429"/>
    </source>
</evidence>
<evidence type="ECO:0000256" key="4">
    <source>
        <dbReference type="ARBA" id="ARBA00022519"/>
    </source>
</evidence>
<dbReference type="RefSeq" id="WP_099615045.1">
    <property type="nucleotide sequence ID" value="NZ_KZ319372.1"/>
</dbReference>
<evidence type="ECO:0000256" key="8">
    <source>
        <dbReference type="ARBA" id="ARBA00038436"/>
    </source>
</evidence>
<comment type="similarity">
    <text evidence="8 9">Belongs to the TRAP transporter small permease family.</text>
</comment>
<comment type="subcellular location">
    <subcellularLocation>
        <location evidence="1 9">Cell inner membrane</location>
        <topology evidence="1 9">Multi-pass membrane protein</topology>
    </subcellularLocation>
</comment>
<comment type="subunit">
    <text evidence="9">The complex comprises the extracytoplasmic solute receptor protein and the two transmembrane proteins.</text>
</comment>
<dbReference type="EMBL" id="NTFH01000009">
    <property type="protein sequence ID" value="PHQ14540.1"/>
    <property type="molecule type" value="Genomic_DNA"/>
</dbReference>
<gene>
    <name evidence="11" type="ORF">CLH61_12290</name>
</gene>
<proteinExistence type="inferred from homology"/>
<keyword evidence="6 9" id="KW-1133">Transmembrane helix</keyword>
<dbReference type="AlphaFoldDB" id="A0A2G1UJD8"/>
<feature type="transmembrane region" description="Helical" evidence="9">
    <location>
        <begin position="90"/>
        <end position="112"/>
    </location>
</feature>
<evidence type="ECO:0000256" key="5">
    <source>
        <dbReference type="ARBA" id="ARBA00022692"/>
    </source>
</evidence>
<protein>
    <recommendedName>
        <fullName evidence="9">TRAP transporter small permease protein</fullName>
    </recommendedName>
</protein>
<evidence type="ECO:0000256" key="2">
    <source>
        <dbReference type="ARBA" id="ARBA00022448"/>
    </source>
</evidence>
<dbReference type="GO" id="GO:0005886">
    <property type="term" value="C:plasma membrane"/>
    <property type="evidence" value="ECO:0007669"/>
    <property type="project" value="UniProtKB-SubCell"/>
</dbReference>
<comment type="function">
    <text evidence="9">Part of the tripartite ATP-independent periplasmic (TRAP) transport system.</text>
</comment>
<feature type="transmembrane region" description="Helical" evidence="9">
    <location>
        <begin position="52"/>
        <end position="70"/>
    </location>
</feature>
<evidence type="ECO:0000313" key="11">
    <source>
        <dbReference type="EMBL" id="PHQ14540.1"/>
    </source>
</evidence>
<accession>A0A2G1UJD8</accession>
<evidence type="ECO:0000256" key="7">
    <source>
        <dbReference type="ARBA" id="ARBA00023136"/>
    </source>
</evidence>
<keyword evidence="5 9" id="KW-0812">Transmembrane</keyword>
<evidence type="ECO:0000256" key="6">
    <source>
        <dbReference type="ARBA" id="ARBA00022989"/>
    </source>
</evidence>
<sequence>MARLSESIPRAISAVDRQVVRFSQLLLAMMVVVTFLSVVGRTFFSQAVPDDLLISEMLMVAVVFLPMGYLQSLGGHLEVTVITDHLPEKVQSALVTVGLVLGVVFFGLMTWLSARMAWESWEFGVIAYASALDLPEWPAKALIPLGLAWWCVRMLVQLVFPSSRPGHTSEFDQALDETNGY</sequence>
<dbReference type="InterPro" id="IPR055348">
    <property type="entry name" value="DctQ"/>
</dbReference>